<reference evidence="2" key="1">
    <citation type="submission" date="2021-02" db="EMBL/GenBank/DDBJ databases">
        <authorList>
            <person name="Dougan E. K."/>
            <person name="Rhodes N."/>
            <person name="Thang M."/>
            <person name="Chan C."/>
        </authorList>
    </citation>
    <scope>NUCLEOTIDE SEQUENCE</scope>
</reference>
<dbReference type="EMBL" id="CAJNDS010002845">
    <property type="protein sequence ID" value="CAE7617177.1"/>
    <property type="molecule type" value="Genomic_DNA"/>
</dbReference>
<name>A0A812VAH0_9DINO</name>
<proteinExistence type="predicted"/>
<organism evidence="2 3">
    <name type="scientific">Symbiodinium natans</name>
    <dbReference type="NCBI Taxonomy" id="878477"/>
    <lineage>
        <taxon>Eukaryota</taxon>
        <taxon>Sar</taxon>
        <taxon>Alveolata</taxon>
        <taxon>Dinophyceae</taxon>
        <taxon>Suessiales</taxon>
        <taxon>Symbiodiniaceae</taxon>
        <taxon>Symbiodinium</taxon>
    </lineage>
</organism>
<dbReference type="AlphaFoldDB" id="A0A812VAH0"/>
<sequence>MSGGDRNTIQHQILVGFRGAWQLSSNQKTQKDSFRAAINASDGGRQDRAKSRQVSEERSKSFGSTCGHVVQHHPFSPYAGEARNPCLHRTRSFPLARSQGVSCDRGDALITRRTLGEYSGRPPVGDCKASSSVQSPKLHADQVCAFSF</sequence>
<feature type="region of interest" description="Disordered" evidence="1">
    <location>
        <begin position="25"/>
        <end position="68"/>
    </location>
</feature>
<keyword evidence="3" id="KW-1185">Reference proteome</keyword>
<comment type="caution">
    <text evidence="2">The sequence shown here is derived from an EMBL/GenBank/DDBJ whole genome shotgun (WGS) entry which is preliminary data.</text>
</comment>
<evidence type="ECO:0000313" key="3">
    <source>
        <dbReference type="Proteomes" id="UP000604046"/>
    </source>
</evidence>
<evidence type="ECO:0000313" key="2">
    <source>
        <dbReference type="EMBL" id="CAE7617177.1"/>
    </source>
</evidence>
<dbReference type="Proteomes" id="UP000604046">
    <property type="component" value="Unassembled WGS sequence"/>
</dbReference>
<protein>
    <submittedName>
        <fullName evidence="2">Uncharacterized protein</fullName>
    </submittedName>
</protein>
<gene>
    <name evidence="2" type="ORF">SNAT2548_LOCUS35088</name>
</gene>
<feature type="compositionally biased region" description="Basic and acidic residues" evidence="1">
    <location>
        <begin position="44"/>
        <end position="60"/>
    </location>
</feature>
<accession>A0A812VAH0</accession>
<evidence type="ECO:0000256" key="1">
    <source>
        <dbReference type="SAM" id="MobiDB-lite"/>
    </source>
</evidence>